<reference evidence="5" key="1">
    <citation type="submission" date="2021-03" db="EMBL/GenBank/DDBJ databases">
        <title>Roseibium sp. CAU 1637 isolated from Incheon.</title>
        <authorList>
            <person name="Kim W."/>
        </authorList>
    </citation>
    <scope>NUCLEOTIDE SEQUENCE</scope>
    <source>
        <strain evidence="5">CAU 1637</strain>
    </source>
</reference>
<dbReference type="SUPFAM" id="SSF53187">
    <property type="entry name" value="Zn-dependent exopeptidases"/>
    <property type="match status" value="1"/>
</dbReference>
<dbReference type="Pfam" id="PF07687">
    <property type="entry name" value="M20_dimer"/>
    <property type="match status" value="1"/>
</dbReference>
<accession>A0A939ERW7</accession>
<feature type="domain" description="Peptidase M20 dimerisation" evidence="4">
    <location>
        <begin position="171"/>
        <end position="281"/>
    </location>
</feature>
<dbReference type="EMBL" id="JAFLNF010000011">
    <property type="protein sequence ID" value="MBO0347368.1"/>
    <property type="molecule type" value="Genomic_DNA"/>
</dbReference>
<dbReference type="GO" id="GO:0006526">
    <property type="term" value="P:L-arginine biosynthetic process"/>
    <property type="evidence" value="ECO:0007669"/>
    <property type="project" value="InterPro"/>
</dbReference>
<evidence type="ECO:0000259" key="4">
    <source>
        <dbReference type="Pfam" id="PF07687"/>
    </source>
</evidence>
<sequence>MRPTAREHLAKLISFDTSTGKSNLPLIDYVEGFLQGQGLAPQRIYDETGTKANLMTVVGPAGVPGYVLSGHTDVVPVTGQAWSSDPFTLREADGRLYGRGSCDMKGFVACCLAKVPDMLDANLKTPFVLALSYDEEIGCLGVRSMVAELAGWDNKPLGCFVGEPTSMEVIIGHKAKRAIKVHVTGKTGHSSLAPDFVNAVEYAALLIVKIRELGKRYASEMRDDAYDMPVSTAHVGKIVGGEQLNIVPEACFFDYEIRALPELDMDAMCGEVEAYARDVLEPEMQALHPECGIRFELISDTPGLAMTGEEEIIRLTKHLAGRNGHAKVAYGTEAGLFKERAGVPTVVCGPGAIAQAHKADEYIDISEMQACEAFLDKLIAMCRG</sequence>
<dbReference type="Pfam" id="PF01546">
    <property type="entry name" value="Peptidase_M20"/>
    <property type="match status" value="1"/>
</dbReference>
<dbReference type="InterPro" id="IPR050072">
    <property type="entry name" value="Peptidase_M20A"/>
</dbReference>
<dbReference type="GO" id="GO:0046872">
    <property type="term" value="F:metal ion binding"/>
    <property type="evidence" value="ECO:0007669"/>
    <property type="project" value="UniProtKB-KW"/>
</dbReference>
<organism evidence="5 6">
    <name type="scientific">Roseibium limicola</name>
    <dbReference type="NCBI Taxonomy" id="2816037"/>
    <lineage>
        <taxon>Bacteria</taxon>
        <taxon>Pseudomonadati</taxon>
        <taxon>Pseudomonadota</taxon>
        <taxon>Alphaproteobacteria</taxon>
        <taxon>Hyphomicrobiales</taxon>
        <taxon>Stappiaceae</taxon>
        <taxon>Roseibium</taxon>
    </lineage>
</organism>
<dbReference type="InterPro" id="IPR036264">
    <property type="entry name" value="Bact_exopeptidase_dim_dom"/>
</dbReference>
<dbReference type="NCBIfam" id="NF005710">
    <property type="entry name" value="PRK07522.1"/>
    <property type="match status" value="1"/>
</dbReference>
<dbReference type="InterPro" id="IPR010169">
    <property type="entry name" value="AcOrn-deacetyl"/>
</dbReference>
<dbReference type="AlphaFoldDB" id="A0A939ERW7"/>
<dbReference type="GO" id="GO:0008777">
    <property type="term" value="F:acetylornithine deacetylase activity"/>
    <property type="evidence" value="ECO:0007669"/>
    <property type="project" value="UniProtKB-EC"/>
</dbReference>
<keyword evidence="1" id="KW-0479">Metal-binding</keyword>
<dbReference type="SUPFAM" id="SSF55031">
    <property type="entry name" value="Bacterial exopeptidase dimerisation domain"/>
    <property type="match status" value="1"/>
</dbReference>
<gene>
    <name evidence="5" type="primary">argE</name>
    <name evidence="5" type="ORF">J0X15_19215</name>
</gene>
<dbReference type="EC" id="3.5.1.16" evidence="5"/>
<dbReference type="InterPro" id="IPR011650">
    <property type="entry name" value="Peptidase_M20_dimer"/>
</dbReference>
<proteinExistence type="predicted"/>
<keyword evidence="2 5" id="KW-0378">Hydrolase</keyword>
<dbReference type="Gene3D" id="3.40.630.10">
    <property type="entry name" value="Zn peptidases"/>
    <property type="match status" value="1"/>
</dbReference>
<dbReference type="PANTHER" id="PTHR43808:SF31">
    <property type="entry name" value="N-ACETYL-L-CITRULLINE DEACETYLASE"/>
    <property type="match status" value="1"/>
</dbReference>
<evidence type="ECO:0000256" key="1">
    <source>
        <dbReference type="ARBA" id="ARBA00022723"/>
    </source>
</evidence>
<name>A0A939ERW7_9HYPH</name>
<dbReference type="Proteomes" id="UP000664779">
    <property type="component" value="Unassembled WGS sequence"/>
</dbReference>
<comment type="caution">
    <text evidence="5">The sequence shown here is derived from an EMBL/GenBank/DDBJ whole genome shotgun (WGS) entry which is preliminary data.</text>
</comment>
<dbReference type="Gene3D" id="3.30.70.360">
    <property type="match status" value="1"/>
</dbReference>
<dbReference type="PANTHER" id="PTHR43808">
    <property type="entry name" value="ACETYLORNITHINE DEACETYLASE"/>
    <property type="match status" value="1"/>
</dbReference>
<evidence type="ECO:0000313" key="6">
    <source>
        <dbReference type="Proteomes" id="UP000664779"/>
    </source>
</evidence>
<keyword evidence="3" id="KW-0170">Cobalt</keyword>
<evidence type="ECO:0000313" key="5">
    <source>
        <dbReference type="EMBL" id="MBO0347368.1"/>
    </source>
</evidence>
<evidence type="ECO:0000256" key="3">
    <source>
        <dbReference type="ARBA" id="ARBA00023285"/>
    </source>
</evidence>
<dbReference type="CDD" id="cd03894">
    <property type="entry name" value="M20_ArgE"/>
    <property type="match status" value="1"/>
</dbReference>
<evidence type="ECO:0000256" key="2">
    <source>
        <dbReference type="ARBA" id="ARBA00022801"/>
    </source>
</evidence>
<dbReference type="InterPro" id="IPR002933">
    <property type="entry name" value="Peptidase_M20"/>
</dbReference>
<keyword evidence="6" id="KW-1185">Reference proteome</keyword>
<dbReference type="NCBIfam" id="TIGR01892">
    <property type="entry name" value="AcOrn-deacetyl"/>
    <property type="match status" value="1"/>
</dbReference>
<protein>
    <submittedName>
        <fullName evidence="5">Acetylornithine deacetylase</fullName>
        <ecNumber evidence="5">3.5.1.16</ecNumber>
    </submittedName>
</protein>